<keyword evidence="8 17" id="KW-1133">Transmembrane helix</keyword>
<dbReference type="GO" id="GO:0005886">
    <property type="term" value="C:plasma membrane"/>
    <property type="evidence" value="ECO:0007669"/>
    <property type="project" value="UniProtKB-SubCell"/>
</dbReference>
<evidence type="ECO:0000256" key="9">
    <source>
        <dbReference type="ARBA" id="ARBA00023136"/>
    </source>
</evidence>
<evidence type="ECO:0000256" key="15">
    <source>
        <dbReference type="ARBA" id="ARBA00033342"/>
    </source>
</evidence>
<feature type="transmembrane region" description="Helical" evidence="17">
    <location>
        <begin position="194"/>
        <end position="215"/>
    </location>
</feature>
<reference evidence="19 20" key="1">
    <citation type="submission" date="2020-08" db="EMBL/GenBank/DDBJ databases">
        <title>Sequencing the genomes of 1000 actinobacteria strains.</title>
        <authorList>
            <person name="Klenk H.-P."/>
        </authorList>
    </citation>
    <scope>NUCLEOTIDE SEQUENCE [LARGE SCALE GENOMIC DNA]</scope>
    <source>
        <strain evidence="19 20">DSM 45258</strain>
    </source>
</reference>
<keyword evidence="7" id="KW-0653">Protein transport</keyword>
<evidence type="ECO:0000256" key="2">
    <source>
        <dbReference type="ARBA" id="ARBA00010527"/>
    </source>
</evidence>
<dbReference type="NCBIfam" id="TIGR03592">
    <property type="entry name" value="yidC_oxa1_cterm"/>
    <property type="match status" value="1"/>
</dbReference>
<evidence type="ECO:0000256" key="7">
    <source>
        <dbReference type="ARBA" id="ARBA00022927"/>
    </source>
</evidence>
<dbReference type="GO" id="GO:0032977">
    <property type="term" value="F:membrane insertase activity"/>
    <property type="evidence" value="ECO:0007669"/>
    <property type="project" value="InterPro"/>
</dbReference>
<evidence type="ECO:0000256" key="8">
    <source>
        <dbReference type="ARBA" id="ARBA00022989"/>
    </source>
</evidence>
<evidence type="ECO:0000256" key="6">
    <source>
        <dbReference type="ARBA" id="ARBA00022692"/>
    </source>
</evidence>
<evidence type="ECO:0000313" key="20">
    <source>
        <dbReference type="Proteomes" id="UP000567922"/>
    </source>
</evidence>
<dbReference type="GO" id="GO:0051205">
    <property type="term" value="P:protein insertion into membrane"/>
    <property type="evidence" value="ECO:0007669"/>
    <property type="project" value="TreeGrafter"/>
</dbReference>
<evidence type="ECO:0000313" key="19">
    <source>
        <dbReference type="EMBL" id="MBB3038028.1"/>
    </source>
</evidence>
<protein>
    <recommendedName>
        <fullName evidence="3">Membrane protein insertase YidC</fullName>
    </recommendedName>
    <alternativeName>
        <fullName evidence="15">Foldase YidC</fullName>
    </alternativeName>
    <alternativeName>
        <fullName evidence="14">Membrane integrase YidC</fullName>
    </alternativeName>
    <alternativeName>
        <fullName evidence="13">Membrane protein YidC</fullName>
    </alternativeName>
</protein>
<sequence length="281" mass="31034">MCTAKRKFMFNFVYYPISGILWVWHYLFLEMAGMAAGFSWTLSIVFLVFTIRALLYRPTAAQMRLSMRMQQLRPQFDALKKRYGKDRQRYAMEVQKLQKEHGINPLAGCLPVLVQAFAFLGIFHVLRSFNRTGAGFGQLSMSAELNANTPNYLFSVDHVQSFLSAQLFGSPLGAAAVGPLSAPDAFAVLGVTPAAPAVAALAMVLGVAAAIVTHVNARTSIARQTPETAASPQSIIMNRLMLWAFPLGALIAAPFMPVAVLVYLVSNNAWTYGQQRFVYRR</sequence>
<dbReference type="InterPro" id="IPR047196">
    <property type="entry name" value="YidC_ALB_C"/>
</dbReference>
<keyword evidence="5" id="KW-1003">Cell membrane</keyword>
<evidence type="ECO:0000256" key="17">
    <source>
        <dbReference type="SAM" id="Phobius"/>
    </source>
</evidence>
<dbReference type="Pfam" id="PF02096">
    <property type="entry name" value="60KD_IMP"/>
    <property type="match status" value="1"/>
</dbReference>
<organism evidence="19 20">
    <name type="scientific">Hoyosella altamirensis</name>
    <dbReference type="NCBI Taxonomy" id="616997"/>
    <lineage>
        <taxon>Bacteria</taxon>
        <taxon>Bacillati</taxon>
        <taxon>Actinomycetota</taxon>
        <taxon>Actinomycetes</taxon>
        <taxon>Mycobacteriales</taxon>
        <taxon>Hoyosellaceae</taxon>
        <taxon>Hoyosella</taxon>
    </lineage>
</organism>
<evidence type="ECO:0000256" key="16">
    <source>
        <dbReference type="RuleBase" id="RU003945"/>
    </source>
</evidence>
<evidence type="ECO:0000256" key="14">
    <source>
        <dbReference type="ARBA" id="ARBA00033245"/>
    </source>
</evidence>
<comment type="caution">
    <text evidence="19">The sequence shown here is derived from an EMBL/GenBank/DDBJ whole genome shotgun (WGS) entry which is preliminary data.</text>
</comment>
<dbReference type="AlphaFoldDB" id="A0A839RPA8"/>
<evidence type="ECO:0000256" key="13">
    <source>
        <dbReference type="ARBA" id="ARBA00031538"/>
    </source>
</evidence>
<evidence type="ECO:0000259" key="18">
    <source>
        <dbReference type="Pfam" id="PF02096"/>
    </source>
</evidence>
<comment type="subcellular location">
    <subcellularLocation>
        <location evidence="1">Cell membrane</location>
        <topology evidence="1">Multi-pass membrane protein</topology>
    </subcellularLocation>
    <subcellularLocation>
        <location evidence="16">Membrane</location>
        <topology evidence="16">Multi-pass membrane protein</topology>
    </subcellularLocation>
</comment>
<dbReference type="GO" id="GO:0015031">
    <property type="term" value="P:protein transport"/>
    <property type="evidence" value="ECO:0007669"/>
    <property type="project" value="UniProtKB-KW"/>
</dbReference>
<evidence type="ECO:0000256" key="10">
    <source>
        <dbReference type="ARBA" id="ARBA00023186"/>
    </source>
</evidence>
<comment type="function">
    <text evidence="11">Required for the insertion and/or proper folding and/or complex formation of integral membrane proteins into the membrane. Involved in integration of membrane proteins that insert both dependently and independently of the Sec translocase complex, as well as at least some lipoproteins. Aids folding of multispanning membrane proteins.</text>
</comment>
<evidence type="ECO:0000256" key="4">
    <source>
        <dbReference type="ARBA" id="ARBA00022448"/>
    </source>
</evidence>
<dbReference type="Proteomes" id="UP000567922">
    <property type="component" value="Unassembled WGS sequence"/>
</dbReference>
<keyword evidence="10" id="KW-0143">Chaperone</keyword>
<keyword evidence="9 17" id="KW-0472">Membrane</keyword>
<keyword evidence="6 16" id="KW-0812">Transmembrane</keyword>
<keyword evidence="4" id="KW-0813">Transport</keyword>
<feature type="transmembrane region" description="Helical" evidence="17">
    <location>
        <begin position="12"/>
        <end position="29"/>
    </location>
</feature>
<dbReference type="PANTHER" id="PTHR12428">
    <property type="entry name" value="OXA1"/>
    <property type="match status" value="1"/>
</dbReference>
<gene>
    <name evidence="19" type="ORF">FHU29_002477</name>
</gene>
<comment type="similarity">
    <text evidence="2">Belongs to the OXA1/ALB3/YidC family. Type 1 subfamily.</text>
</comment>
<dbReference type="RefSeq" id="WP_232322939.1">
    <property type="nucleotide sequence ID" value="NZ_BDDI01000006.1"/>
</dbReference>
<dbReference type="InterPro" id="IPR001708">
    <property type="entry name" value="YidC/ALB3/OXA1/COX18"/>
</dbReference>
<dbReference type="InterPro" id="IPR028055">
    <property type="entry name" value="YidC/Oxa/ALB_C"/>
</dbReference>
<accession>A0A839RPA8</accession>
<feature type="domain" description="Membrane insertase YidC/Oxa/ALB C-terminal" evidence="18">
    <location>
        <begin position="40"/>
        <end position="280"/>
    </location>
</feature>
<evidence type="ECO:0000256" key="11">
    <source>
        <dbReference type="ARBA" id="ARBA00025034"/>
    </source>
</evidence>
<evidence type="ECO:0000256" key="12">
    <source>
        <dbReference type="ARBA" id="ARBA00026028"/>
    </source>
</evidence>
<name>A0A839RPA8_9ACTN</name>
<feature type="transmembrane region" description="Helical" evidence="17">
    <location>
        <begin position="35"/>
        <end position="55"/>
    </location>
</feature>
<evidence type="ECO:0000256" key="3">
    <source>
        <dbReference type="ARBA" id="ARBA00015325"/>
    </source>
</evidence>
<dbReference type="EMBL" id="JACHWS010000002">
    <property type="protein sequence ID" value="MBB3038028.1"/>
    <property type="molecule type" value="Genomic_DNA"/>
</dbReference>
<evidence type="ECO:0000256" key="1">
    <source>
        <dbReference type="ARBA" id="ARBA00004651"/>
    </source>
</evidence>
<keyword evidence="20" id="KW-1185">Reference proteome</keyword>
<feature type="transmembrane region" description="Helical" evidence="17">
    <location>
        <begin position="240"/>
        <end position="265"/>
    </location>
</feature>
<dbReference type="NCBIfam" id="NF002899">
    <property type="entry name" value="PRK03449.1"/>
    <property type="match status" value="1"/>
</dbReference>
<proteinExistence type="inferred from homology"/>
<dbReference type="PANTHER" id="PTHR12428:SF65">
    <property type="entry name" value="CYTOCHROME C OXIDASE ASSEMBLY PROTEIN COX18, MITOCHONDRIAL"/>
    <property type="match status" value="1"/>
</dbReference>
<evidence type="ECO:0000256" key="5">
    <source>
        <dbReference type="ARBA" id="ARBA00022475"/>
    </source>
</evidence>
<dbReference type="CDD" id="cd20070">
    <property type="entry name" value="5TM_YidC_Alb3"/>
    <property type="match status" value="1"/>
</dbReference>
<comment type="subunit">
    <text evidence="12">Interacts with the Sec translocase complex via SecD. Specifically interacts with transmembrane segments of nascent integral membrane proteins during membrane integration.</text>
</comment>
<feature type="transmembrane region" description="Helical" evidence="17">
    <location>
        <begin position="106"/>
        <end position="126"/>
    </location>
</feature>